<evidence type="ECO:0000313" key="3">
    <source>
        <dbReference type="Proteomes" id="UP000694400"/>
    </source>
</evidence>
<evidence type="ECO:0000313" key="2">
    <source>
        <dbReference type="Ensembl" id="ENSAPLP00020024919.1"/>
    </source>
</evidence>
<accession>A0A8B9ZKU6</accession>
<reference evidence="2" key="1">
    <citation type="submission" date="2019-08" db="EMBL/GenBank/DDBJ databases">
        <title>Three high-quality genomes provides insights into domestication of ducks.</title>
        <authorList>
            <person name="Hou Z.C."/>
            <person name="Zhu F."/>
            <person name="Yin Z.T."/>
            <person name="Zhang F."/>
        </authorList>
    </citation>
    <scope>NUCLEOTIDE SEQUENCE [LARGE SCALE GENOMIC DNA]</scope>
</reference>
<dbReference type="PANTHER" id="PTHR15977:SF15">
    <property type="entry name" value="CILIA- AND FLAGELLA-ASSOCIATED PROTEIN 46"/>
    <property type="match status" value="1"/>
</dbReference>
<proteinExistence type="predicted"/>
<dbReference type="Ensembl" id="ENSAPLT00020026870.1">
    <property type="protein sequence ID" value="ENSAPLP00020024919.1"/>
    <property type="gene ID" value="ENSAPLG00020017128.1"/>
</dbReference>
<dbReference type="GO" id="GO:0035082">
    <property type="term" value="P:axoneme assembly"/>
    <property type="evidence" value="ECO:0007669"/>
    <property type="project" value="InterPro"/>
</dbReference>
<organism evidence="2 3">
    <name type="scientific">Anas platyrhynchos</name>
    <name type="common">Mallard</name>
    <name type="synonym">Anas boschas</name>
    <dbReference type="NCBI Taxonomy" id="8839"/>
    <lineage>
        <taxon>Eukaryota</taxon>
        <taxon>Metazoa</taxon>
        <taxon>Chordata</taxon>
        <taxon>Craniata</taxon>
        <taxon>Vertebrata</taxon>
        <taxon>Euteleostomi</taxon>
        <taxon>Archelosauria</taxon>
        <taxon>Archosauria</taxon>
        <taxon>Dinosauria</taxon>
        <taxon>Saurischia</taxon>
        <taxon>Theropoda</taxon>
        <taxon>Coelurosauria</taxon>
        <taxon>Aves</taxon>
        <taxon>Neognathae</taxon>
        <taxon>Galloanserae</taxon>
        <taxon>Anseriformes</taxon>
        <taxon>Anatidae</taxon>
        <taxon>Anatinae</taxon>
        <taxon>Anas</taxon>
    </lineage>
</organism>
<evidence type="ECO:0000256" key="1">
    <source>
        <dbReference type="SAM" id="MobiDB-lite"/>
    </source>
</evidence>
<sequence>MKEILEKYHDLFTLQWEGVIGNVYVPSQAEWEQLLTNCSAFLFYGMERFLSHILLNRLVAMNIPKCHLMILLDLVQSKQSYQRITNSDIYKSSLQFAIERPTETVMLLSLTGVRSIIANQWYTTLQENAERLEILFENLLHIGRTTGQTIHTLQKRKIHREKDSAQMDEDSHSSPTDKTEQNFHTSSTAIHPSFFNCVLYGLPNIIIL</sequence>
<protein>
    <recommendedName>
        <fullName evidence="4">Tetratricopeptide repeat protein 40</fullName>
    </recommendedName>
</protein>
<feature type="compositionally biased region" description="Basic and acidic residues" evidence="1">
    <location>
        <begin position="160"/>
        <end position="181"/>
    </location>
</feature>
<dbReference type="Proteomes" id="UP000694400">
    <property type="component" value="Chromosome 7"/>
</dbReference>
<dbReference type="AlphaFoldDB" id="A0A8B9ZKU6"/>
<name>A0A8B9ZKU6_ANAPL</name>
<reference evidence="2" key="2">
    <citation type="submission" date="2025-08" db="UniProtKB">
        <authorList>
            <consortium name="Ensembl"/>
        </authorList>
    </citation>
    <scope>IDENTIFICATION</scope>
</reference>
<reference evidence="2" key="3">
    <citation type="submission" date="2025-09" db="UniProtKB">
        <authorList>
            <consortium name="Ensembl"/>
        </authorList>
    </citation>
    <scope>IDENTIFICATION</scope>
</reference>
<dbReference type="InterPro" id="IPR039586">
    <property type="entry name" value="CFAP46"/>
</dbReference>
<dbReference type="PANTHER" id="PTHR15977">
    <property type="entry name" value="CILIA- AND FLAGELLA-ASSOCIATED PROTEIN 46"/>
    <property type="match status" value="1"/>
</dbReference>
<dbReference type="GO" id="GO:0060294">
    <property type="term" value="P:cilium movement involved in cell motility"/>
    <property type="evidence" value="ECO:0007669"/>
    <property type="project" value="InterPro"/>
</dbReference>
<evidence type="ECO:0008006" key="4">
    <source>
        <dbReference type="Google" id="ProtNLM"/>
    </source>
</evidence>
<feature type="region of interest" description="Disordered" evidence="1">
    <location>
        <begin position="153"/>
        <end position="183"/>
    </location>
</feature>